<dbReference type="InterPro" id="IPR050596">
    <property type="entry name" value="AspAT/PAT-like"/>
</dbReference>
<dbReference type="GO" id="GO:0008483">
    <property type="term" value="F:transaminase activity"/>
    <property type="evidence" value="ECO:0007669"/>
    <property type="project" value="UniProtKB-KW"/>
</dbReference>
<keyword evidence="4" id="KW-0808">Transferase</keyword>
<accession>A0ABZ2C8R6</accession>
<evidence type="ECO:0000313" key="8">
    <source>
        <dbReference type="Proteomes" id="UP001357223"/>
    </source>
</evidence>
<keyword evidence="3 7" id="KW-0032">Aminotransferase</keyword>
<dbReference type="InterPro" id="IPR004839">
    <property type="entry name" value="Aminotransferase_I/II_large"/>
</dbReference>
<comment type="cofactor">
    <cofactor evidence="1">
        <name>pyridoxal 5'-phosphate</name>
        <dbReference type="ChEBI" id="CHEBI:597326"/>
    </cofactor>
</comment>
<name>A0ABZ2C8R6_9BACI</name>
<evidence type="ECO:0000256" key="4">
    <source>
        <dbReference type="ARBA" id="ARBA00022679"/>
    </source>
</evidence>
<protein>
    <submittedName>
        <fullName evidence="7">Aminotransferase class I/II-fold pyridoxal phosphate-dependent enzyme</fullName>
    </submittedName>
</protein>
<evidence type="ECO:0000256" key="5">
    <source>
        <dbReference type="ARBA" id="ARBA00022898"/>
    </source>
</evidence>
<dbReference type="PANTHER" id="PTHR46383:SF1">
    <property type="entry name" value="ASPARTATE AMINOTRANSFERASE"/>
    <property type="match status" value="1"/>
</dbReference>
<feature type="domain" description="Aminotransferase class I/classII large" evidence="6">
    <location>
        <begin position="81"/>
        <end position="419"/>
    </location>
</feature>
<evidence type="ECO:0000313" key="7">
    <source>
        <dbReference type="EMBL" id="WVX80040.1"/>
    </source>
</evidence>
<dbReference type="Proteomes" id="UP001357223">
    <property type="component" value="Chromosome"/>
</dbReference>
<dbReference type="InterPro" id="IPR015424">
    <property type="entry name" value="PyrdxlP-dep_Trfase"/>
</dbReference>
<evidence type="ECO:0000259" key="6">
    <source>
        <dbReference type="Pfam" id="PF00155"/>
    </source>
</evidence>
<dbReference type="NCBIfam" id="NF006388">
    <property type="entry name" value="PRK08637.1"/>
    <property type="match status" value="1"/>
</dbReference>
<dbReference type="SUPFAM" id="SSF53383">
    <property type="entry name" value="PLP-dependent transferases"/>
    <property type="match status" value="1"/>
</dbReference>
<evidence type="ECO:0000256" key="1">
    <source>
        <dbReference type="ARBA" id="ARBA00001933"/>
    </source>
</evidence>
<dbReference type="InterPro" id="IPR015422">
    <property type="entry name" value="PyrdxlP-dep_Trfase_small"/>
</dbReference>
<organism evidence="7 8">
    <name type="scientific">Niallia oryzisoli</name>
    <dbReference type="NCBI Taxonomy" id="1737571"/>
    <lineage>
        <taxon>Bacteria</taxon>
        <taxon>Bacillati</taxon>
        <taxon>Bacillota</taxon>
        <taxon>Bacilli</taxon>
        <taxon>Bacillales</taxon>
        <taxon>Bacillaceae</taxon>
        <taxon>Niallia</taxon>
    </lineage>
</organism>
<sequence>MNELAKKLNEDLIKYNHNVYHLLSNLGKKLYYPKGILSQSDEASKKAFRFNATIGIATEQNVPMHFEHIQERLTGYSPKDVYTYAPTSGKFQLREEWKRKLLKENPSLINKSFGLPIITNALTHGLSIIADLFVDENDSIILPDKYWGNYQSIFHLRRGGQLKTFGLFDESEKFNVTGFRERLMEQKDVGKAIVLLNFPNNPTGYTPHDNEVHGMIAAILEAAEAGINLAVILDDAYFGLFYEDSVKESLFGKLAGLHPRILPIKVDGATKENYVWGLRVGFLTFASYHNEILDVLEQKTKGLIRGTISSGSHLSQTIILDSLRSNKYDAEKREKFELMKYRAMKVKEILNQEKYKEVWTYYPFNSGYFMCLKLLQIDAEKLRLHLLDEYGVGTIAINSTDLRIAFSCVEEEDLEELFELIYRGINDFLTKGV</sequence>
<dbReference type="EMBL" id="CP137640">
    <property type="protein sequence ID" value="WVX80040.1"/>
    <property type="molecule type" value="Genomic_DNA"/>
</dbReference>
<comment type="similarity">
    <text evidence="2">Belongs to the class-I pyridoxal-phosphate-dependent aminotransferase family.</text>
</comment>
<dbReference type="PANTHER" id="PTHR46383">
    <property type="entry name" value="ASPARTATE AMINOTRANSFERASE"/>
    <property type="match status" value="1"/>
</dbReference>
<evidence type="ECO:0000256" key="2">
    <source>
        <dbReference type="ARBA" id="ARBA00007441"/>
    </source>
</evidence>
<proteinExistence type="inferred from homology"/>
<keyword evidence="8" id="KW-1185">Reference proteome</keyword>
<dbReference type="RefSeq" id="WP_338448971.1">
    <property type="nucleotide sequence ID" value="NZ_CP137640.1"/>
</dbReference>
<dbReference type="Pfam" id="PF00155">
    <property type="entry name" value="Aminotran_1_2"/>
    <property type="match status" value="1"/>
</dbReference>
<dbReference type="InterPro" id="IPR015421">
    <property type="entry name" value="PyrdxlP-dep_Trfase_major"/>
</dbReference>
<keyword evidence="5" id="KW-0663">Pyridoxal phosphate</keyword>
<dbReference type="CDD" id="cd00609">
    <property type="entry name" value="AAT_like"/>
    <property type="match status" value="1"/>
</dbReference>
<dbReference type="Gene3D" id="3.90.1150.10">
    <property type="entry name" value="Aspartate Aminotransferase, domain 1"/>
    <property type="match status" value="1"/>
</dbReference>
<dbReference type="Gene3D" id="3.40.640.10">
    <property type="entry name" value="Type I PLP-dependent aspartate aminotransferase-like (Major domain)"/>
    <property type="match status" value="1"/>
</dbReference>
<reference evidence="7 8" key="1">
    <citation type="submission" date="2023-10" db="EMBL/GenBank/DDBJ databases">
        <title>Niallia locisalis sp.nov. isolated from a salt pond sample.</title>
        <authorList>
            <person name="Li X.-J."/>
            <person name="Dong L."/>
        </authorList>
    </citation>
    <scope>NUCLEOTIDE SEQUENCE [LARGE SCALE GENOMIC DNA]</scope>
    <source>
        <strain evidence="7 8">DSM 29761</strain>
    </source>
</reference>
<gene>
    <name evidence="7" type="ORF">R4Z09_22570</name>
</gene>
<evidence type="ECO:0000256" key="3">
    <source>
        <dbReference type="ARBA" id="ARBA00022576"/>
    </source>
</evidence>